<evidence type="ECO:0000256" key="1">
    <source>
        <dbReference type="SAM" id="MobiDB-lite"/>
    </source>
</evidence>
<evidence type="ECO:0000313" key="3">
    <source>
        <dbReference type="Proteomes" id="UP000190744"/>
    </source>
</evidence>
<reference evidence="3" key="1">
    <citation type="submission" date="2015-09" db="EMBL/GenBank/DDBJ databases">
        <authorList>
            <person name="Fill T.P."/>
            <person name="Baretta J.F."/>
            <person name="de Almeida L.G."/>
            <person name="Rocha M."/>
            <person name="de Souza D.H."/>
            <person name="Malavazi I."/>
            <person name="Cerdeira L.T."/>
            <person name="Hong H."/>
            <person name="Samborskyy M."/>
            <person name="de Vasconcelos A.T."/>
            <person name="Leadlay P."/>
            <person name="Rodrigues-Filho E."/>
        </authorList>
    </citation>
    <scope>NUCLEOTIDE SEQUENCE [LARGE SCALE GENOMIC DNA]</scope>
    <source>
        <strain evidence="3">LaBioMMi 136</strain>
    </source>
</reference>
<feature type="region of interest" description="Disordered" evidence="1">
    <location>
        <begin position="95"/>
        <end position="115"/>
    </location>
</feature>
<protein>
    <submittedName>
        <fullName evidence="2">Uncharacterized protein</fullName>
    </submittedName>
</protein>
<dbReference type="EMBL" id="LJBN01000130">
    <property type="protein sequence ID" value="OOQ87033.1"/>
    <property type="molecule type" value="Genomic_DNA"/>
</dbReference>
<sequence>MAGTKRSPPMGIAGEYYHIFGRPFGSSSFVTALVELSLDKSQFRRKISDLAINPGDSTSDMSSVMTAFFTGPPRQQSASTSPAVSVRGSSMVENAMTPSSLDMLLSSHQTYSRET</sequence>
<accession>A0A1S9RNE6</accession>
<dbReference type="AlphaFoldDB" id="A0A1S9RNE6"/>
<comment type="caution">
    <text evidence="2">The sequence shown here is derived from an EMBL/GenBank/DDBJ whole genome shotgun (WGS) entry which is preliminary data.</text>
</comment>
<name>A0A1S9RNE6_PENBI</name>
<dbReference type="Proteomes" id="UP000190744">
    <property type="component" value="Unassembled WGS sequence"/>
</dbReference>
<proteinExistence type="predicted"/>
<organism evidence="2 3">
    <name type="scientific">Penicillium brasilianum</name>
    <dbReference type="NCBI Taxonomy" id="104259"/>
    <lineage>
        <taxon>Eukaryota</taxon>
        <taxon>Fungi</taxon>
        <taxon>Dikarya</taxon>
        <taxon>Ascomycota</taxon>
        <taxon>Pezizomycotina</taxon>
        <taxon>Eurotiomycetes</taxon>
        <taxon>Eurotiomycetidae</taxon>
        <taxon>Eurotiales</taxon>
        <taxon>Aspergillaceae</taxon>
        <taxon>Penicillium</taxon>
    </lineage>
</organism>
<evidence type="ECO:0000313" key="2">
    <source>
        <dbReference type="EMBL" id="OOQ87033.1"/>
    </source>
</evidence>
<gene>
    <name evidence="2" type="ORF">PEBR_19078</name>
</gene>